<dbReference type="AlphaFoldDB" id="A0A2K9MD04"/>
<dbReference type="Gene3D" id="3.30.2000.30">
    <property type="match status" value="1"/>
</dbReference>
<proteinExistence type="predicted"/>
<dbReference type="InterPro" id="IPR021508">
    <property type="entry name" value="Gp17-like"/>
</dbReference>
<name>A0A2K9MD04_9RHOB</name>
<dbReference type="OrthoDB" id="7644395at2"/>
<sequence>MSYQASVALQGAVYQCLRSDAALGVLVGDAIFDALPVDAPAGVYVSLGPEDARGFADSTGATTRHDFVVSVLAGSDDSAGFRAVKQAAVAVSTALEGAELVTDAGRLAGLWFLRARAKRVENGAGRRVDLTFRALMDLA</sequence>
<dbReference type="InterPro" id="IPR053745">
    <property type="entry name" value="Viral_Tail_Comp_sf"/>
</dbReference>
<evidence type="ECO:0000313" key="1">
    <source>
        <dbReference type="EMBL" id="AUM73494.1"/>
    </source>
</evidence>
<protein>
    <submittedName>
        <fullName evidence="1">DUF3168 domain-containing protein</fullName>
    </submittedName>
</protein>
<dbReference type="RefSeq" id="WP_101498878.1">
    <property type="nucleotide sequence ID" value="NZ_CP025583.1"/>
</dbReference>
<organism evidence="1 2">
    <name type="scientific">Paracoccus jeotgali</name>
    <dbReference type="NCBI Taxonomy" id="2065379"/>
    <lineage>
        <taxon>Bacteria</taxon>
        <taxon>Pseudomonadati</taxon>
        <taxon>Pseudomonadota</taxon>
        <taxon>Alphaproteobacteria</taxon>
        <taxon>Rhodobacterales</taxon>
        <taxon>Paracoccaceae</taxon>
        <taxon>Paracoccus</taxon>
    </lineage>
</organism>
<keyword evidence="2" id="KW-1185">Reference proteome</keyword>
<gene>
    <name evidence="1" type="ORF">CYR75_03595</name>
</gene>
<dbReference type="EMBL" id="CP025583">
    <property type="protein sequence ID" value="AUM73494.1"/>
    <property type="molecule type" value="Genomic_DNA"/>
</dbReference>
<reference evidence="2" key="1">
    <citation type="submission" date="2017-12" db="EMBL/GenBank/DDBJ databases">
        <title>Genomic analysis of Paracoccus sp. CBA4604.</title>
        <authorList>
            <person name="Roh S.W."/>
            <person name="Kim J.Y."/>
            <person name="Kim J.S."/>
        </authorList>
    </citation>
    <scope>NUCLEOTIDE SEQUENCE [LARGE SCALE GENOMIC DNA]</scope>
    <source>
        <strain evidence="2">CBA4604</strain>
    </source>
</reference>
<dbReference type="KEGG" id="paru:CYR75_03595"/>
<evidence type="ECO:0000313" key="2">
    <source>
        <dbReference type="Proteomes" id="UP000234882"/>
    </source>
</evidence>
<accession>A0A2K9MD04</accession>
<dbReference type="Pfam" id="PF11367">
    <property type="entry name" value="Tail_completion_gp17"/>
    <property type="match status" value="1"/>
</dbReference>
<dbReference type="Proteomes" id="UP000234882">
    <property type="component" value="Chromosome"/>
</dbReference>